<name>A0A5C5V8G3_9BACT</name>
<feature type="region of interest" description="Disordered" evidence="1">
    <location>
        <begin position="886"/>
        <end position="915"/>
    </location>
</feature>
<accession>A0A5C5V8G3</accession>
<feature type="compositionally biased region" description="Basic and acidic residues" evidence="1">
    <location>
        <begin position="891"/>
        <end position="904"/>
    </location>
</feature>
<comment type="caution">
    <text evidence="3">The sequence shown here is derived from an EMBL/GenBank/DDBJ whole genome shotgun (WGS) entry which is preliminary data.</text>
</comment>
<feature type="signal peptide" evidence="2">
    <location>
        <begin position="1"/>
        <end position="22"/>
    </location>
</feature>
<evidence type="ECO:0000256" key="2">
    <source>
        <dbReference type="SAM" id="SignalP"/>
    </source>
</evidence>
<reference evidence="3 4" key="1">
    <citation type="submission" date="2019-02" db="EMBL/GenBank/DDBJ databases">
        <title>Deep-cultivation of Planctomycetes and their phenomic and genomic characterization uncovers novel biology.</title>
        <authorList>
            <person name="Wiegand S."/>
            <person name="Jogler M."/>
            <person name="Boedeker C."/>
            <person name="Pinto D."/>
            <person name="Vollmers J."/>
            <person name="Rivas-Marin E."/>
            <person name="Kohn T."/>
            <person name="Peeters S.H."/>
            <person name="Heuer A."/>
            <person name="Rast P."/>
            <person name="Oberbeckmann S."/>
            <person name="Bunk B."/>
            <person name="Jeske O."/>
            <person name="Meyerdierks A."/>
            <person name="Storesund J.E."/>
            <person name="Kallscheuer N."/>
            <person name="Luecker S."/>
            <person name="Lage O.M."/>
            <person name="Pohl T."/>
            <person name="Merkel B.J."/>
            <person name="Hornburger P."/>
            <person name="Mueller R.-W."/>
            <person name="Bruemmer F."/>
            <person name="Labrenz M."/>
            <person name="Spormann A.M."/>
            <person name="Op Den Camp H."/>
            <person name="Overmann J."/>
            <person name="Amann R."/>
            <person name="Jetten M.S.M."/>
            <person name="Mascher T."/>
            <person name="Medema M.H."/>
            <person name="Devos D.P."/>
            <person name="Kaster A.-K."/>
            <person name="Ovreas L."/>
            <person name="Rohde M."/>
            <person name="Galperin M.Y."/>
            <person name="Jogler C."/>
        </authorList>
    </citation>
    <scope>NUCLEOTIDE SEQUENCE [LARGE SCALE GENOMIC DNA]</scope>
    <source>
        <strain evidence="3 4">Enr8</strain>
    </source>
</reference>
<dbReference type="RefSeq" id="WP_146430315.1">
    <property type="nucleotide sequence ID" value="NZ_SJPF01000002.1"/>
</dbReference>
<dbReference type="OrthoDB" id="221287at2"/>
<sequence precursor="true">MRIWLALLGMVAMMLASASAHAAEAVAISGQPFGVGQITVSFQKADFGDPVDSNSFAIHETDNRIFYPAFEKQRVLGFLQRLAGIDGVTPPQRLTVYFLFTGNEPLNITVSTPTPQTFRITPTPPPHESMLTAMELLWWRKYHEAFREQKEWANYPMVMETYLTAMLSRRLGLPMPPLSKSEMEDQDAFSPDQSVFVLMNSDKVRAAEMRSVMMDQSITSPADLPTPRPINWTDIIAPRPASEVPIEPLAKAVPPDCFYVRFGKLSNYLWLNKLLEENGGDLGMMIAARGVKLGLNEVVQKQLALKQSELSELFGDAVVADVALIGRDAYTREGAAIGMIFQAKQNDLLANDINKNRKDSLRLNKKLGAKLETIKVAGQEISALTTPDNTIRSFYARRGDFHLVTTSRTIAEQFITLNADTDSLGATAEFLQARMRLPLSREDTIFCYMSSQFFQGLYSPQYRVELRRRLRATTEIELLKLARAAAMNEGLPDLKDETLIAHGFLPTSYGRRPDGSHVVEIDGKLQDSLRGAPGNFLPIADVAVTSVNLEEARDFERVREFHVSHWSQMDPLMAGIYRFKLDDKGTERLTIDARMTPFVEEKYGMLTDRLGPPVKRQIVPAPGDVAMMQFVLKGDFDNQLYHYAVGLQDVPFPVDSYASGGLLNTLRMMQSTPGYLTAWPKPGLIDRIPVLGRLATPDQYGYSQFPFGLWRREYNGFSTLSFHREILQYVTPQLALGEDEHSAQARIHIGDISDANVTPLANAMAQSWAKRGSLSNVRFFEEISAQLGVPVDKSKDFAENLLAVEFVCPLDGKYETVGEGAGERWISTAWGNKKLEFEANFLKWFRGLNARVSMGEGQVVLNAEIDMWREKPEPTLKLPTFNFFGGGAAKPKAEKKPTKEKAEEIPPPVTQGQEF</sequence>
<protein>
    <submittedName>
        <fullName evidence="3">Uncharacterized protein</fullName>
    </submittedName>
</protein>
<dbReference type="Proteomes" id="UP000318878">
    <property type="component" value="Unassembled WGS sequence"/>
</dbReference>
<evidence type="ECO:0000256" key="1">
    <source>
        <dbReference type="SAM" id="MobiDB-lite"/>
    </source>
</evidence>
<organism evidence="3 4">
    <name type="scientific">Blastopirellula retiformator</name>
    <dbReference type="NCBI Taxonomy" id="2527970"/>
    <lineage>
        <taxon>Bacteria</taxon>
        <taxon>Pseudomonadati</taxon>
        <taxon>Planctomycetota</taxon>
        <taxon>Planctomycetia</taxon>
        <taxon>Pirellulales</taxon>
        <taxon>Pirellulaceae</taxon>
        <taxon>Blastopirellula</taxon>
    </lineage>
</organism>
<dbReference type="EMBL" id="SJPF01000002">
    <property type="protein sequence ID" value="TWT34253.1"/>
    <property type="molecule type" value="Genomic_DNA"/>
</dbReference>
<dbReference type="AlphaFoldDB" id="A0A5C5V8G3"/>
<evidence type="ECO:0000313" key="4">
    <source>
        <dbReference type="Proteomes" id="UP000318878"/>
    </source>
</evidence>
<feature type="chain" id="PRO_5022950150" evidence="2">
    <location>
        <begin position="23"/>
        <end position="915"/>
    </location>
</feature>
<keyword evidence="4" id="KW-1185">Reference proteome</keyword>
<keyword evidence="2" id="KW-0732">Signal</keyword>
<evidence type="ECO:0000313" key="3">
    <source>
        <dbReference type="EMBL" id="TWT34253.1"/>
    </source>
</evidence>
<proteinExistence type="predicted"/>
<gene>
    <name evidence="3" type="ORF">Enr8_16470</name>
</gene>